<accession>A0A4X1V919</accession>
<dbReference type="AlphaFoldDB" id="A0A4X1V919"/>
<reference evidence="3" key="2">
    <citation type="submission" date="2025-08" db="UniProtKB">
        <authorList>
            <consortium name="Ensembl"/>
        </authorList>
    </citation>
    <scope>IDENTIFICATION</scope>
</reference>
<dbReference type="InterPro" id="IPR000477">
    <property type="entry name" value="RT_dom"/>
</dbReference>
<proteinExistence type="predicted"/>
<evidence type="ECO:0000313" key="3">
    <source>
        <dbReference type="Ensembl" id="ENSSSCP00070037313.1"/>
    </source>
</evidence>
<feature type="domain" description="Reverse transcriptase" evidence="2">
    <location>
        <begin position="1"/>
        <end position="238"/>
    </location>
</feature>
<protein>
    <recommendedName>
        <fullName evidence="1">RNA-directed DNA polymerase</fullName>
        <ecNumber evidence="1">2.7.7.49</ecNumber>
    </recommendedName>
</protein>
<evidence type="ECO:0000313" key="4">
    <source>
        <dbReference type="Proteomes" id="UP000314985"/>
    </source>
</evidence>
<reference evidence="3 4" key="1">
    <citation type="submission" date="2017-08" db="EMBL/GenBank/DDBJ databases">
        <title>USMARCv1.0.</title>
        <authorList>
            <person name="Hannum G.I."/>
            <person name="Koren S."/>
            <person name="Schroeder S.G."/>
            <person name="Chin S.C."/>
            <person name="Nonneman D.J."/>
            <person name="Becker S.A."/>
            <person name="Rosen B.D."/>
            <person name="Bickhart D.M."/>
            <person name="Putnam N.H."/>
            <person name="Green R.E."/>
            <person name="Tuggle C.K."/>
            <person name="Liu H."/>
            <person name="Rohrer G.A."/>
            <person name="Warr A."/>
            <person name="Hall R."/>
            <person name="Kim K."/>
            <person name="Hume D.A."/>
            <person name="Talbot R."/>
            <person name="Chow W."/>
            <person name="Howe K."/>
            <person name="Schwartz A.S."/>
            <person name="Watson M."/>
            <person name="Archibald A.L."/>
            <person name="Phillippy A.M."/>
            <person name="Smith T.P.L."/>
        </authorList>
    </citation>
    <scope>NUCLEOTIDE SEQUENCE [LARGE SCALE GENOMIC DNA]</scope>
</reference>
<dbReference type="Ensembl" id="ENSSSCT00070044284.1">
    <property type="protein sequence ID" value="ENSSSCP00070037313.1"/>
    <property type="gene ID" value="ENSSSCG00070022286.1"/>
</dbReference>
<organism evidence="3 4">
    <name type="scientific">Sus scrofa</name>
    <name type="common">Pig</name>
    <dbReference type="NCBI Taxonomy" id="9823"/>
    <lineage>
        <taxon>Eukaryota</taxon>
        <taxon>Metazoa</taxon>
        <taxon>Chordata</taxon>
        <taxon>Craniata</taxon>
        <taxon>Vertebrata</taxon>
        <taxon>Euteleostomi</taxon>
        <taxon>Mammalia</taxon>
        <taxon>Eutheria</taxon>
        <taxon>Laurasiatheria</taxon>
        <taxon>Artiodactyla</taxon>
        <taxon>Suina</taxon>
        <taxon>Suidae</taxon>
        <taxon>Sus</taxon>
    </lineage>
</organism>
<dbReference type="SUPFAM" id="SSF56672">
    <property type="entry name" value="DNA/RNA polymerases"/>
    <property type="match status" value="1"/>
</dbReference>
<dbReference type="InterPro" id="IPR043502">
    <property type="entry name" value="DNA/RNA_pol_sf"/>
</dbReference>
<evidence type="ECO:0000259" key="2">
    <source>
        <dbReference type="PROSITE" id="PS50878"/>
    </source>
</evidence>
<dbReference type="EC" id="2.7.7.49" evidence="1"/>
<sequence>MNIDAKILNKILANFTQQYIKRIVHHDQVRFIPGMQGFFNIHKSISVIHHINKLKNKNHMILSTDVEKAFDKIQHPFLIKTLQKVGITGTYHNIIKAIYDKPTANIILNGEKLKEFPLRSRTRQGCLLSPLLFNIVLEGLAMAIREVKEIKGIQIGKEEVKPSLFADDMILYLENPKDSTRKLLELIHEFGKVTGYKINTQKLTAFLHTNHERLEREIREAILFTITSKRIKYLGVNLPKETKDLYSENYKTVMKEIKDDTNRWKDILCSWIRRVNIITMTILPKAIYRFKAIPIKLPRTFFTELEQNILKFVWKHKRPRIAKNVAGGIRLPDLRLYYKATVIKTIWYWHKDRNIAQWNRIESPELNPHTYSQLIYYKVGKDTQWRKDSLFNNCCRENGTATWKRMKSEHSLTPHTKINSKWIKDLDIRPDTIKLLGENRGQTLSDINDSNIFSDPPLRVLTIKTKINKWDLIKLKSFCTAKETLNKMKRQPTEWEKNFASESTDKGFISKIYKHLLQLHTKKTNNPIQKWAEDLNRQFSKEDTQMAKKHMKRCSTSLIIREMQIKTTMRYHLTPARMAIIKKSTNSKWWRGCGKKGSLIHCWWDCKLVQPLWKTVWRFLGKLKIELPFDLAIPLLDIYPEKTMTCKDTCTLMFIAALFAIAKTWKQSKCPLTEAWIKKMWYIYTMEYLSSIKRNKIPAFLAT</sequence>
<evidence type="ECO:0000256" key="1">
    <source>
        <dbReference type="ARBA" id="ARBA00012493"/>
    </source>
</evidence>
<dbReference type="Proteomes" id="UP000314985">
    <property type="component" value="Chromosome 14"/>
</dbReference>
<dbReference type="PROSITE" id="PS50878">
    <property type="entry name" value="RT_POL"/>
    <property type="match status" value="1"/>
</dbReference>
<name>A0A4X1V919_PIG</name>
<dbReference type="PANTHER" id="PTHR19446">
    <property type="entry name" value="REVERSE TRANSCRIPTASES"/>
    <property type="match status" value="1"/>
</dbReference>
<dbReference type="GO" id="GO:0003964">
    <property type="term" value="F:RNA-directed DNA polymerase activity"/>
    <property type="evidence" value="ECO:0007669"/>
    <property type="project" value="UniProtKB-EC"/>
</dbReference>
<dbReference type="CDD" id="cd01650">
    <property type="entry name" value="RT_nLTR_like"/>
    <property type="match status" value="1"/>
</dbReference>
<dbReference type="Pfam" id="PF00078">
    <property type="entry name" value="RVT_1"/>
    <property type="match status" value="1"/>
</dbReference>